<evidence type="ECO:0008006" key="3">
    <source>
        <dbReference type="Google" id="ProtNLM"/>
    </source>
</evidence>
<keyword evidence="2" id="KW-1185">Reference proteome</keyword>
<dbReference type="Proteomes" id="UP001056708">
    <property type="component" value="Chromosome"/>
</dbReference>
<organism evidence="1 2">
    <name type="scientific">Phormidium yuhuli AB48</name>
    <dbReference type="NCBI Taxonomy" id="2940671"/>
    <lineage>
        <taxon>Bacteria</taxon>
        <taxon>Bacillati</taxon>
        <taxon>Cyanobacteriota</taxon>
        <taxon>Cyanophyceae</taxon>
        <taxon>Oscillatoriophycideae</taxon>
        <taxon>Oscillatoriales</taxon>
        <taxon>Oscillatoriaceae</taxon>
        <taxon>Phormidium</taxon>
        <taxon>Phormidium yuhuli</taxon>
    </lineage>
</organism>
<name>A0ABY5AWE3_9CYAN</name>
<gene>
    <name evidence="1" type="ORF">NEA10_06785</name>
</gene>
<proteinExistence type="predicted"/>
<evidence type="ECO:0000313" key="2">
    <source>
        <dbReference type="Proteomes" id="UP001056708"/>
    </source>
</evidence>
<evidence type="ECO:0000313" key="1">
    <source>
        <dbReference type="EMBL" id="USR92418.1"/>
    </source>
</evidence>
<dbReference type="EMBL" id="CP098611">
    <property type="protein sequence ID" value="USR92418.1"/>
    <property type="molecule type" value="Genomic_DNA"/>
</dbReference>
<sequence>MAVAGIPSAEAVNHNTSAFNLVQLARNGYLRDQGIPQFNQLAGDYRSGQITAEDLIRAAIAENRISPDVADDPGYLETVDHFLNDLDR</sequence>
<dbReference type="RefSeq" id="WP_252664575.1">
    <property type="nucleotide sequence ID" value="NZ_CP098611.1"/>
</dbReference>
<reference evidence="1" key="1">
    <citation type="submission" date="2022-06" db="EMBL/GenBank/DDBJ databases">
        <title>Genome sequence of Phormidium yuhuli AB48 isolated from an industrial photobioreactor environment.</title>
        <authorList>
            <person name="Qiu Y."/>
            <person name="Noonan A.J.C."/>
            <person name="Dofher K."/>
            <person name="Koch M."/>
            <person name="Kieft B."/>
            <person name="Lin X."/>
            <person name="Ziels R.M."/>
            <person name="Hallam S.J."/>
        </authorList>
    </citation>
    <scope>NUCLEOTIDE SEQUENCE</scope>
    <source>
        <strain evidence="1">AB48</strain>
    </source>
</reference>
<accession>A0ABY5AWE3</accession>
<protein>
    <recommendedName>
        <fullName evidence="3">Antitoxin VbhA domain-containing protein</fullName>
    </recommendedName>
</protein>